<dbReference type="Pfam" id="PF03020">
    <property type="entry name" value="LEM"/>
    <property type="match status" value="1"/>
</dbReference>
<dbReference type="FunFam" id="1.10.720.40:FF:000001">
    <property type="entry name" value="LEM domain containing 2, isoform CRA_a"/>
    <property type="match status" value="1"/>
</dbReference>
<keyword evidence="2" id="KW-0472">Membrane</keyword>
<keyword evidence="2" id="KW-0812">Transmembrane</keyword>
<dbReference type="AlphaFoldDB" id="A0A670KFV5"/>
<dbReference type="GO" id="GO:0005635">
    <property type="term" value="C:nuclear envelope"/>
    <property type="evidence" value="ECO:0007669"/>
    <property type="project" value="InterPro"/>
</dbReference>
<dbReference type="InterPro" id="IPR003887">
    <property type="entry name" value="LEM_dom"/>
</dbReference>
<feature type="region of interest" description="Disordered" evidence="1">
    <location>
        <begin position="69"/>
        <end position="110"/>
    </location>
</feature>
<proteinExistence type="predicted"/>
<dbReference type="GeneTree" id="ENSGT00390000002034"/>
<sequence length="305" mass="34110">MCLKCILSAANSTRAGGGQSPSSPPGSTMEAYEGLTDKELIARLKKYSIPHGPLVGSTRKLYEKKVYEYETERRKRPSPGKGSLSTEPSTSESYIRETFVSPQSRPNLNYGREALGSTRTYITENYDSPGSKEYYSEYINEDSSPTRSYLSENYRLPRHEGRSTYATEDWDAKSSETSTSSYQSYVSSLTSGARPEAPSARQPIAEPYPYNSSQKDVPSVRDSSSYQSIFYRKSPGLSTLGVEPRRAIHPERQTQAAEGATGTKRYLPLWPQLFLFVLLAGFLAFIYFFLQGGADDNPFVKFLQQ</sequence>
<feature type="transmembrane region" description="Helical" evidence="2">
    <location>
        <begin position="273"/>
        <end position="290"/>
    </location>
</feature>
<feature type="domain" description="LEM" evidence="3">
    <location>
        <begin position="29"/>
        <end position="73"/>
    </location>
</feature>
<dbReference type="SUPFAM" id="SSF63451">
    <property type="entry name" value="LEM domain"/>
    <property type="match status" value="1"/>
</dbReference>
<dbReference type="InterPro" id="IPR034989">
    <property type="entry name" value="LEM_emerin"/>
</dbReference>
<dbReference type="Gene3D" id="1.10.720.40">
    <property type="match status" value="1"/>
</dbReference>
<evidence type="ECO:0000256" key="1">
    <source>
        <dbReference type="SAM" id="MobiDB-lite"/>
    </source>
</evidence>
<reference evidence="4 5" key="1">
    <citation type="journal article" date="2019" name="Proc. Natl. Acad. Sci. U.S.A.">
        <title>Regulatory changes in pterin and carotenoid genes underlie balanced color polymorphisms in the wall lizard.</title>
        <authorList>
            <person name="Andrade P."/>
            <person name="Pinho C."/>
            <person name="Perez I de Lanuza G."/>
            <person name="Afonso S."/>
            <person name="Brejcha J."/>
            <person name="Rubin C.J."/>
            <person name="Wallerman O."/>
            <person name="Pereira P."/>
            <person name="Sabatino S.J."/>
            <person name="Bellati A."/>
            <person name="Pellitteri-Rosa D."/>
            <person name="Bosakova Z."/>
            <person name="Bunikis I."/>
            <person name="Carretero M.A."/>
            <person name="Feiner N."/>
            <person name="Marsik P."/>
            <person name="Pauperio F."/>
            <person name="Salvi D."/>
            <person name="Soler L."/>
            <person name="While G.M."/>
            <person name="Uller T."/>
            <person name="Font E."/>
            <person name="Andersson L."/>
            <person name="Carneiro M."/>
        </authorList>
    </citation>
    <scope>NUCLEOTIDE SEQUENCE</scope>
</reference>
<dbReference type="Ensembl" id="ENSPMRT00000035712.1">
    <property type="protein sequence ID" value="ENSPMRP00000033662.1"/>
    <property type="gene ID" value="ENSPMRG00000021824.1"/>
</dbReference>
<reference evidence="4" key="3">
    <citation type="submission" date="2025-09" db="UniProtKB">
        <authorList>
            <consortium name="Ensembl"/>
        </authorList>
    </citation>
    <scope>IDENTIFICATION</scope>
</reference>
<dbReference type="InterPro" id="IPR011015">
    <property type="entry name" value="LEM/LEM-like_dom_sf"/>
</dbReference>
<feature type="compositionally biased region" description="Polar residues" evidence="1">
    <location>
        <begin position="210"/>
        <end position="220"/>
    </location>
</feature>
<dbReference type="SMART" id="SM00540">
    <property type="entry name" value="LEM"/>
    <property type="match status" value="1"/>
</dbReference>
<reference evidence="4" key="2">
    <citation type="submission" date="2025-08" db="UniProtKB">
        <authorList>
            <consortium name="Ensembl"/>
        </authorList>
    </citation>
    <scope>IDENTIFICATION</scope>
</reference>
<feature type="region of interest" description="Disordered" evidence="1">
    <location>
        <begin position="186"/>
        <end position="220"/>
    </location>
</feature>
<protein>
    <recommendedName>
        <fullName evidence="3">LEM domain-containing protein</fullName>
    </recommendedName>
</protein>
<feature type="compositionally biased region" description="Polar residues" evidence="1">
    <location>
        <begin position="83"/>
        <end position="93"/>
    </location>
</feature>
<name>A0A670KFV5_PODMU</name>
<accession>A0A670KFV5</accession>
<dbReference type="OMA" id="ETFVSPQ"/>
<dbReference type="InterPro" id="IPR035004">
    <property type="entry name" value="Emerin"/>
</dbReference>
<dbReference type="CDD" id="cd12939">
    <property type="entry name" value="LEM_emerin"/>
    <property type="match status" value="1"/>
</dbReference>
<dbReference type="PROSITE" id="PS50954">
    <property type="entry name" value="LEM"/>
    <property type="match status" value="1"/>
</dbReference>
<organism evidence="4 5">
    <name type="scientific">Podarcis muralis</name>
    <name type="common">Wall lizard</name>
    <name type="synonym">Lacerta muralis</name>
    <dbReference type="NCBI Taxonomy" id="64176"/>
    <lineage>
        <taxon>Eukaryota</taxon>
        <taxon>Metazoa</taxon>
        <taxon>Chordata</taxon>
        <taxon>Craniata</taxon>
        <taxon>Vertebrata</taxon>
        <taxon>Euteleostomi</taxon>
        <taxon>Lepidosauria</taxon>
        <taxon>Squamata</taxon>
        <taxon>Bifurcata</taxon>
        <taxon>Unidentata</taxon>
        <taxon>Episquamata</taxon>
        <taxon>Laterata</taxon>
        <taxon>Lacertibaenia</taxon>
        <taxon>Lacertidae</taxon>
        <taxon>Podarcis</taxon>
    </lineage>
</organism>
<keyword evidence="2" id="KW-1133">Transmembrane helix</keyword>
<dbReference type="Proteomes" id="UP000472272">
    <property type="component" value="Chromosome 17"/>
</dbReference>
<dbReference type="PANTHER" id="PTHR15171:SF2">
    <property type="entry name" value="EMERIN"/>
    <property type="match status" value="1"/>
</dbReference>
<evidence type="ECO:0000259" key="3">
    <source>
        <dbReference type="PROSITE" id="PS50954"/>
    </source>
</evidence>
<evidence type="ECO:0000313" key="4">
    <source>
        <dbReference type="Ensembl" id="ENSPMRP00000033662.1"/>
    </source>
</evidence>
<evidence type="ECO:0000313" key="5">
    <source>
        <dbReference type="Proteomes" id="UP000472272"/>
    </source>
</evidence>
<dbReference type="PANTHER" id="PTHR15171">
    <property type="entry name" value="EMERIN"/>
    <property type="match status" value="1"/>
</dbReference>
<keyword evidence="5" id="KW-1185">Reference proteome</keyword>
<evidence type="ECO:0000256" key="2">
    <source>
        <dbReference type="SAM" id="Phobius"/>
    </source>
</evidence>